<dbReference type="OMA" id="AHLYVMA"/>
<dbReference type="OrthoDB" id="422231at2759"/>
<dbReference type="AlphaFoldDB" id="A0A078AE64"/>
<evidence type="ECO:0000256" key="5">
    <source>
        <dbReference type="ARBA" id="ARBA00023136"/>
    </source>
</evidence>
<dbReference type="InParanoid" id="A0A078AE64"/>
<gene>
    <name evidence="7" type="primary">Contig8496.g9066</name>
    <name evidence="7" type="ORF">STYLEM_9122</name>
</gene>
<feature type="transmembrane region" description="Helical" evidence="6">
    <location>
        <begin position="327"/>
        <end position="346"/>
    </location>
</feature>
<sequence>MTKDLITDTDQPPQEESLTQMSKNLARVAIPIIVGQIFSMFVEMLNLVFAGHLGDPVFVAAAGLGNMYANVTCLLVIYGLNSAIATLVSQAYGSGNLRKAGIYLNKGRIAILLFFIPIFGLMFLCETFLLALRMDPETARQAQVYTYGLVVALFFQAQFDATRQYLNALQKSQVITNIMIFSSFFHCGVLYIMVIKLEMGIIGASVGTIITYFLNTIIVTVYCKLNEDLKESFFFPTLECFENLWEYFSMGLPSSAMISLEWWSFEIQAILASYISVVAVGSMVILINTLTVLAMIPFGAQIAAAVFVGKSMGEGNAKKGQTYTKLIVIYTFLICILCSVCLVYFNETIARIFTNNDQLLAMTIENYKYIAIFLIVHGIGMSVGGGLRGIGKQSVATWLIFAGFFLFGHPVSVLLGFYFDLGMKGLIFGFCIGSFAMGFFYLINLVFLTDWQARAIAIRKKMRDDLHDQKLMVNNPDLKANLLH</sequence>
<dbReference type="InterPro" id="IPR002528">
    <property type="entry name" value="MATE_fam"/>
</dbReference>
<feature type="transmembrane region" description="Helical" evidence="6">
    <location>
        <begin position="277"/>
        <end position="307"/>
    </location>
</feature>
<dbReference type="GO" id="GO:1990961">
    <property type="term" value="P:xenobiotic detoxification by transmembrane export across the plasma membrane"/>
    <property type="evidence" value="ECO:0007669"/>
    <property type="project" value="InterPro"/>
</dbReference>
<dbReference type="GO" id="GO:0042910">
    <property type="term" value="F:xenobiotic transmembrane transporter activity"/>
    <property type="evidence" value="ECO:0007669"/>
    <property type="project" value="InterPro"/>
</dbReference>
<dbReference type="Proteomes" id="UP000039865">
    <property type="component" value="Unassembled WGS sequence"/>
</dbReference>
<evidence type="ECO:0000313" key="8">
    <source>
        <dbReference type="Proteomes" id="UP000039865"/>
    </source>
</evidence>
<feature type="transmembrane region" description="Helical" evidence="6">
    <location>
        <begin position="144"/>
        <end position="162"/>
    </location>
</feature>
<keyword evidence="3 6" id="KW-0812">Transmembrane</keyword>
<evidence type="ECO:0000256" key="3">
    <source>
        <dbReference type="ARBA" id="ARBA00022692"/>
    </source>
</evidence>
<feature type="transmembrane region" description="Helical" evidence="6">
    <location>
        <begin position="201"/>
        <end position="223"/>
    </location>
</feature>
<feature type="transmembrane region" description="Helical" evidence="6">
    <location>
        <begin position="174"/>
        <end position="195"/>
    </location>
</feature>
<accession>A0A078AE64</accession>
<keyword evidence="5 6" id="KW-0472">Membrane</keyword>
<feature type="transmembrane region" description="Helical" evidence="6">
    <location>
        <begin position="28"/>
        <end position="48"/>
    </location>
</feature>
<protein>
    <submittedName>
        <fullName evidence="7">Multidrug and toxin extrusion protein 2-like</fullName>
    </submittedName>
</protein>
<feature type="transmembrane region" description="Helical" evidence="6">
    <location>
        <begin position="68"/>
        <end position="88"/>
    </location>
</feature>
<dbReference type="GO" id="GO:0016020">
    <property type="term" value="C:membrane"/>
    <property type="evidence" value="ECO:0007669"/>
    <property type="project" value="UniProtKB-SubCell"/>
</dbReference>
<comment type="similarity">
    <text evidence="2">Belongs to the multi antimicrobial extrusion (MATE) (TC 2.A.66.1) family.</text>
</comment>
<dbReference type="EMBL" id="CCKQ01008663">
    <property type="protein sequence ID" value="CDW80126.1"/>
    <property type="molecule type" value="Genomic_DNA"/>
</dbReference>
<evidence type="ECO:0000313" key="7">
    <source>
        <dbReference type="EMBL" id="CDW80126.1"/>
    </source>
</evidence>
<feature type="transmembrane region" description="Helical" evidence="6">
    <location>
        <begin position="399"/>
        <end position="419"/>
    </location>
</feature>
<dbReference type="NCBIfam" id="TIGR00797">
    <property type="entry name" value="matE"/>
    <property type="match status" value="1"/>
</dbReference>
<feature type="transmembrane region" description="Helical" evidence="6">
    <location>
        <begin position="109"/>
        <end position="132"/>
    </location>
</feature>
<keyword evidence="8" id="KW-1185">Reference proteome</keyword>
<dbReference type="Pfam" id="PF01554">
    <property type="entry name" value="MatE"/>
    <property type="match status" value="2"/>
</dbReference>
<evidence type="ECO:0000256" key="4">
    <source>
        <dbReference type="ARBA" id="ARBA00022989"/>
    </source>
</evidence>
<comment type="subcellular location">
    <subcellularLocation>
        <location evidence="1">Membrane</location>
        <topology evidence="1">Multi-pass membrane protein</topology>
    </subcellularLocation>
</comment>
<evidence type="ECO:0000256" key="6">
    <source>
        <dbReference type="SAM" id="Phobius"/>
    </source>
</evidence>
<keyword evidence="4 6" id="KW-1133">Transmembrane helix</keyword>
<reference evidence="7 8" key="1">
    <citation type="submission" date="2014-06" db="EMBL/GenBank/DDBJ databases">
        <authorList>
            <person name="Swart Estienne"/>
        </authorList>
    </citation>
    <scope>NUCLEOTIDE SEQUENCE [LARGE SCALE GENOMIC DNA]</scope>
    <source>
        <strain evidence="7 8">130c</strain>
    </source>
</reference>
<dbReference type="GO" id="GO:0015297">
    <property type="term" value="F:antiporter activity"/>
    <property type="evidence" value="ECO:0007669"/>
    <property type="project" value="InterPro"/>
</dbReference>
<name>A0A078AE64_STYLE</name>
<evidence type="ECO:0000256" key="2">
    <source>
        <dbReference type="ARBA" id="ARBA00010199"/>
    </source>
</evidence>
<evidence type="ECO:0000256" key="1">
    <source>
        <dbReference type="ARBA" id="ARBA00004141"/>
    </source>
</evidence>
<feature type="transmembrane region" description="Helical" evidence="6">
    <location>
        <begin position="425"/>
        <end position="451"/>
    </location>
</feature>
<feature type="transmembrane region" description="Helical" evidence="6">
    <location>
        <begin position="366"/>
        <end position="387"/>
    </location>
</feature>
<dbReference type="InterPro" id="IPR045069">
    <property type="entry name" value="MATE_euk"/>
</dbReference>
<dbReference type="CDD" id="cd13132">
    <property type="entry name" value="MATE_eukaryotic"/>
    <property type="match status" value="1"/>
</dbReference>
<organism evidence="7 8">
    <name type="scientific">Stylonychia lemnae</name>
    <name type="common">Ciliate</name>
    <dbReference type="NCBI Taxonomy" id="5949"/>
    <lineage>
        <taxon>Eukaryota</taxon>
        <taxon>Sar</taxon>
        <taxon>Alveolata</taxon>
        <taxon>Ciliophora</taxon>
        <taxon>Intramacronucleata</taxon>
        <taxon>Spirotrichea</taxon>
        <taxon>Stichotrichia</taxon>
        <taxon>Sporadotrichida</taxon>
        <taxon>Oxytrichidae</taxon>
        <taxon>Stylonychinae</taxon>
        <taxon>Stylonychia</taxon>
    </lineage>
</organism>
<dbReference type="PANTHER" id="PTHR11206">
    <property type="entry name" value="MULTIDRUG RESISTANCE PROTEIN"/>
    <property type="match status" value="1"/>
</dbReference>
<proteinExistence type="inferred from homology"/>